<comment type="caution">
    <text evidence="2">The sequence shown here is derived from an EMBL/GenBank/DDBJ whole genome shotgun (WGS) entry which is preliminary data.</text>
</comment>
<feature type="non-terminal residue" evidence="2">
    <location>
        <position position="63"/>
    </location>
</feature>
<dbReference type="AlphaFoldDB" id="X1BC74"/>
<sequence>MLYGYANNLIYINLSTGNVEKRKIKEHVARQYFGGAGLAAYLYLAEFDINSEPFIQNSYYFYT</sequence>
<gene>
    <name evidence="2" type="ORF">S01H4_05177</name>
</gene>
<evidence type="ECO:0000313" key="2">
    <source>
        <dbReference type="EMBL" id="GAG69571.1"/>
    </source>
</evidence>
<accession>X1BC74</accession>
<dbReference type="GO" id="GO:0016625">
    <property type="term" value="F:oxidoreductase activity, acting on the aldehyde or oxo group of donors, iron-sulfur protein as acceptor"/>
    <property type="evidence" value="ECO:0007669"/>
    <property type="project" value="InterPro"/>
</dbReference>
<proteinExistence type="predicted"/>
<reference evidence="2" key="1">
    <citation type="journal article" date="2014" name="Front. Microbiol.">
        <title>High frequency of phylogenetically diverse reductive dehalogenase-homologous genes in deep subseafloor sedimentary metagenomes.</title>
        <authorList>
            <person name="Kawai M."/>
            <person name="Futagami T."/>
            <person name="Toyoda A."/>
            <person name="Takaki Y."/>
            <person name="Nishi S."/>
            <person name="Hori S."/>
            <person name="Arai W."/>
            <person name="Tsubouchi T."/>
            <person name="Morono Y."/>
            <person name="Uchiyama I."/>
            <person name="Ito T."/>
            <person name="Fujiyama A."/>
            <person name="Inagaki F."/>
            <person name="Takami H."/>
        </authorList>
    </citation>
    <scope>NUCLEOTIDE SEQUENCE</scope>
    <source>
        <strain evidence="2">Expedition CK06-06</strain>
    </source>
</reference>
<dbReference type="Pfam" id="PF02730">
    <property type="entry name" value="AFOR_N"/>
    <property type="match status" value="1"/>
</dbReference>
<dbReference type="SUPFAM" id="SSF56228">
    <property type="entry name" value="Aldehyde ferredoxin oxidoreductase, N-terminal domain"/>
    <property type="match status" value="1"/>
</dbReference>
<dbReference type="Gene3D" id="3.60.9.10">
    <property type="entry name" value="Aldehyde ferredoxin oxidoreductase, N-terminal domain"/>
    <property type="match status" value="1"/>
</dbReference>
<feature type="domain" description="Aldehyde ferredoxin oxidoreductase N-terminal" evidence="1">
    <location>
        <begin position="8"/>
        <end position="56"/>
    </location>
</feature>
<dbReference type="InterPro" id="IPR036503">
    <property type="entry name" value="Ald_Fedxn_OxRdtase_N_sf"/>
</dbReference>
<organism evidence="2">
    <name type="scientific">marine sediment metagenome</name>
    <dbReference type="NCBI Taxonomy" id="412755"/>
    <lineage>
        <taxon>unclassified sequences</taxon>
        <taxon>metagenomes</taxon>
        <taxon>ecological metagenomes</taxon>
    </lineage>
</organism>
<protein>
    <recommendedName>
        <fullName evidence="1">Aldehyde ferredoxin oxidoreductase N-terminal domain-containing protein</fullName>
    </recommendedName>
</protein>
<name>X1BC74_9ZZZZ</name>
<dbReference type="InterPro" id="IPR013983">
    <property type="entry name" value="Ald_Fedxn_OxRdtase_N"/>
</dbReference>
<dbReference type="EMBL" id="BART01001474">
    <property type="protein sequence ID" value="GAG69571.1"/>
    <property type="molecule type" value="Genomic_DNA"/>
</dbReference>
<dbReference type="GO" id="GO:0051536">
    <property type="term" value="F:iron-sulfur cluster binding"/>
    <property type="evidence" value="ECO:0007669"/>
    <property type="project" value="InterPro"/>
</dbReference>
<evidence type="ECO:0000259" key="1">
    <source>
        <dbReference type="Pfam" id="PF02730"/>
    </source>
</evidence>